<evidence type="ECO:0000313" key="2">
    <source>
        <dbReference type="Proteomes" id="UP000789702"/>
    </source>
</evidence>
<accession>A0ACA9QLY1</accession>
<feature type="non-terminal residue" evidence="1">
    <location>
        <position position="109"/>
    </location>
</feature>
<gene>
    <name evidence="1" type="ORF">DHETER_LOCUS14573</name>
</gene>
<dbReference type="EMBL" id="CAJVPU010045597">
    <property type="protein sequence ID" value="CAG8749871.1"/>
    <property type="molecule type" value="Genomic_DNA"/>
</dbReference>
<reference evidence="1" key="1">
    <citation type="submission" date="2021-06" db="EMBL/GenBank/DDBJ databases">
        <authorList>
            <person name="Kallberg Y."/>
            <person name="Tangrot J."/>
            <person name="Rosling A."/>
        </authorList>
    </citation>
    <scope>NUCLEOTIDE SEQUENCE</scope>
    <source>
        <strain evidence="1">IL203A</strain>
    </source>
</reference>
<proteinExistence type="predicted"/>
<evidence type="ECO:0000313" key="1">
    <source>
        <dbReference type="EMBL" id="CAG8749871.1"/>
    </source>
</evidence>
<keyword evidence="2" id="KW-1185">Reference proteome</keyword>
<feature type="non-terminal residue" evidence="1">
    <location>
        <position position="1"/>
    </location>
</feature>
<name>A0ACA9QLY1_9GLOM</name>
<sequence length="109" mass="12511">EEAIPIQTESGVVTSSTRQQIESDEELARRLAAEADKELPVIKEKIIQAADTTKKKVKEWYEKFRQQHSSPKNEDQYSSAQYTNLPRDEADNPMLGEDFSESMNLHKNN</sequence>
<organism evidence="1 2">
    <name type="scientific">Dentiscutata heterogama</name>
    <dbReference type="NCBI Taxonomy" id="1316150"/>
    <lineage>
        <taxon>Eukaryota</taxon>
        <taxon>Fungi</taxon>
        <taxon>Fungi incertae sedis</taxon>
        <taxon>Mucoromycota</taxon>
        <taxon>Glomeromycotina</taxon>
        <taxon>Glomeromycetes</taxon>
        <taxon>Diversisporales</taxon>
        <taxon>Gigasporaceae</taxon>
        <taxon>Dentiscutata</taxon>
    </lineage>
</organism>
<dbReference type="Proteomes" id="UP000789702">
    <property type="component" value="Unassembled WGS sequence"/>
</dbReference>
<protein>
    <submittedName>
        <fullName evidence="1">209_t:CDS:1</fullName>
    </submittedName>
</protein>
<comment type="caution">
    <text evidence="1">The sequence shown here is derived from an EMBL/GenBank/DDBJ whole genome shotgun (WGS) entry which is preliminary data.</text>
</comment>